<dbReference type="SUPFAM" id="SSF56672">
    <property type="entry name" value="DNA/RNA polymerases"/>
    <property type="match status" value="1"/>
</dbReference>
<accession>A0A2U2BVR9</accession>
<evidence type="ECO:0000256" key="1">
    <source>
        <dbReference type="ARBA" id="ARBA00022763"/>
    </source>
</evidence>
<dbReference type="AlphaFoldDB" id="A0A2U2BVR9"/>
<dbReference type="InterPro" id="IPR043502">
    <property type="entry name" value="DNA/RNA_pol_sf"/>
</dbReference>
<dbReference type="GO" id="GO:0006281">
    <property type="term" value="P:DNA repair"/>
    <property type="evidence" value="ECO:0007669"/>
    <property type="project" value="InterPro"/>
</dbReference>
<name>A0A2U2BVR9_9PROT</name>
<dbReference type="Pfam" id="PF00817">
    <property type="entry name" value="IMS"/>
    <property type="match status" value="1"/>
</dbReference>
<dbReference type="Proteomes" id="UP000245168">
    <property type="component" value="Unassembled WGS sequence"/>
</dbReference>
<comment type="caution">
    <text evidence="4">The sequence shown here is derived from an EMBL/GenBank/DDBJ whole genome shotgun (WGS) entry which is preliminary data.</text>
</comment>
<dbReference type="InterPro" id="IPR050356">
    <property type="entry name" value="SulA_CellDiv_inhibitor"/>
</dbReference>
<keyword evidence="5" id="KW-1185">Reference proteome</keyword>
<dbReference type="CDD" id="cd03468">
    <property type="entry name" value="PolY_like"/>
    <property type="match status" value="1"/>
</dbReference>
<reference evidence="5" key="1">
    <citation type="submission" date="2018-05" db="EMBL/GenBank/DDBJ databases">
        <authorList>
            <person name="Liu B.-T."/>
        </authorList>
    </citation>
    <scope>NUCLEOTIDE SEQUENCE [LARGE SCALE GENOMIC DNA]</scope>
    <source>
        <strain evidence="5">WD6-1</strain>
    </source>
</reference>
<feature type="region of interest" description="Disordered" evidence="2">
    <location>
        <begin position="393"/>
        <end position="412"/>
    </location>
</feature>
<evidence type="ECO:0000313" key="5">
    <source>
        <dbReference type="Proteomes" id="UP000245168"/>
    </source>
</evidence>
<organism evidence="4 5">
    <name type="scientific">Marinicauda salina</name>
    <dbReference type="NCBI Taxonomy" id="2135793"/>
    <lineage>
        <taxon>Bacteria</taxon>
        <taxon>Pseudomonadati</taxon>
        <taxon>Pseudomonadota</taxon>
        <taxon>Alphaproteobacteria</taxon>
        <taxon>Maricaulales</taxon>
        <taxon>Maricaulaceae</taxon>
        <taxon>Marinicauda</taxon>
    </lineage>
</organism>
<dbReference type="RefSeq" id="WP_109251364.1">
    <property type="nucleotide sequence ID" value="NZ_QEXV01000001.1"/>
</dbReference>
<sequence length="512" mass="55111">MRFAALSLPRWPTDRLIARAAAPADDADAPFVLTLAGAGGERLHALTPAAEAAGLTRGMGVADARALAPKLRARPADPDADRAALVRLARWCGRVSPWTAADPGDPGLDGVLLDITGCAGVFGGEDRLLEQLVTETRALGLEASAAAAPTIGLAWALARIEAPASQTGWTAADDVHGVLEALPVEALRIGTTAARLKRFGLKRVGDLLTRPRADLAKRFGTELLRRLDQAAGVERESLDPLQPAASLRARARFAEARTTLDGIKAGAETAIERLCRDLAAEGLGARRVRMTLYRVDGAARDLVVGAAAPSRDAAHLARLVNERLDRAEIDIGFGVDLIEAAAALAEPLRAVQSDLAGEAAAGTDLARLIDRLSARLGETAVLRATAEDSHVPERAGRWTRASGNPAPSWPERPERRPLLVLERPEPAEAVAEIPDGPPRRFTWRRVRHHVARAEGPERIAPEWWRAPPGSGSGRTRDYFRLETDEGRRFWLFRDGLYGRETDRPRWFVHGAG</sequence>
<dbReference type="EMBL" id="QEXV01000001">
    <property type="protein sequence ID" value="PWE18090.1"/>
    <property type="molecule type" value="Genomic_DNA"/>
</dbReference>
<evidence type="ECO:0000256" key="2">
    <source>
        <dbReference type="SAM" id="MobiDB-lite"/>
    </source>
</evidence>
<keyword evidence="1" id="KW-0227">DNA damage</keyword>
<dbReference type="PANTHER" id="PTHR35369:SF2">
    <property type="entry name" value="BLR3025 PROTEIN"/>
    <property type="match status" value="1"/>
</dbReference>
<evidence type="ECO:0000313" key="4">
    <source>
        <dbReference type="EMBL" id="PWE18090.1"/>
    </source>
</evidence>
<dbReference type="OrthoDB" id="9788640at2"/>
<feature type="domain" description="UmuC" evidence="3">
    <location>
        <begin position="41"/>
        <end position="157"/>
    </location>
</feature>
<evidence type="ECO:0000259" key="3">
    <source>
        <dbReference type="Pfam" id="PF00817"/>
    </source>
</evidence>
<keyword evidence="4" id="KW-0808">Transferase</keyword>
<protein>
    <submittedName>
        <fullName evidence="4">Nucleotidyltransferase</fullName>
    </submittedName>
</protein>
<dbReference type="InterPro" id="IPR001126">
    <property type="entry name" value="UmuC"/>
</dbReference>
<gene>
    <name evidence="4" type="ORF">DDZ18_00295</name>
</gene>
<dbReference type="PANTHER" id="PTHR35369">
    <property type="entry name" value="BLR3025 PROTEIN-RELATED"/>
    <property type="match status" value="1"/>
</dbReference>
<proteinExistence type="predicted"/>
<dbReference type="GO" id="GO:0016740">
    <property type="term" value="F:transferase activity"/>
    <property type="evidence" value="ECO:0007669"/>
    <property type="project" value="UniProtKB-KW"/>
</dbReference>